<reference evidence="4 5" key="1">
    <citation type="journal article" date="1997" name="J. Bacteriol.">
        <title>Complete genome sequence of Methanobacterium thermoautotrophicum deltaH: functional analysis and comparative genomics.</title>
        <authorList>
            <person name="Smith D.R."/>
            <person name="Doucette-Stamm L.A."/>
            <person name="Deloughery C."/>
            <person name="Lee H.-M."/>
            <person name="Dubois J."/>
            <person name="Aldredge T."/>
            <person name="Bashirzadeh R."/>
            <person name="Blakely D."/>
            <person name="Cook R."/>
            <person name="Gilbert K."/>
            <person name="Harrison D."/>
            <person name="Hoang L."/>
            <person name="Keagle P."/>
            <person name="Lumm W."/>
            <person name="Pothier B."/>
            <person name="Qiu D."/>
            <person name="Spadafora R."/>
            <person name="Vicare R."/>
            <person name="Wang Y."/>
            <person name="Wierzbowski J."/>
            <person name="Gibson R."/>
            <person name="Jiwani N."/>
            <person name="Caruso A."/>
            <person name="Bush D."/>
            <person name="Safer H."/>
            <person name="Patwell D."/>
            <person name="Prabhakar S."/>
            <person name="McDougall S."/>
            <person name="Shimer G."/>
            <person name="Goyal A."/>
            <person name="Pietrovski S."/>
            <person name="Church G.M."/>
            <person name="Daniels C.J."/>
            <person name="Mao J.-i."/>
            <person name="Rice P."/>
            <person name="Nolling J."/>
            <person name="Reeve J.N."/>
        </authorList>
    </citation>
    <scope>NUCLEOTIDE SEQUENCE [LARGE SCALE GENOMIC DNA]</scope>
    <source>
        <strain evidence="5">ATCC 29096 / DSM 1053 / JCM 10044 / NBRC 100330 / Delta H</strain>
    </source>
</reference>
<dbReference type="Proteomes" id="UP000005223">
    <property type="component" value="Chromosome"/>
</dbReference>
<dbReference type="SUPFAM" id="SSF56112">
    <property type="entry name" value="Protein kinase-like (PK-like)"/>
    <property type="match status" value="1"/>
</dbReference>
<dbReference type="AlphaFoldDB" id="O27682"/>
<comment type="similarity">
    <text evidence="1">Belongs to the protein kinase superfamily. ADCK protein kinase family.</text>
</comment>
<dbReference type="Gene3D" id="1.10.510.10">
    <property type="entry name" value="Transferase(Phosphotransferase) domain 1"/>
    <property type="match status" value="1"/>
</dbReference>
<dbReference type="InterPro" id="IPR011009">
    <property type="entry name" value="Kinase-like_dom_sf"/>
</dbReference>
<keyword evidence="2" id="KW-0812">Transmembrane</keyword>
<dbReference type="PROSITE" id="PS50011">
    <property type="entry name" value="PROTEIN_KINASE_DOM"/>
    <property type="match status" value="1"/>
</dbReference>
<keyword evidence="2" id="KW-1133">Transmembrane helix</keyword>
<dbReference type="SMART" id="SM00220">
    <property type="entry name" value="S_TKc"/>
    <property type="match status" value="1"/>
</dbReference>
<dbReference type="CDD" id="cd05121">
    <property type="entry name" value="ABC1_ADCK3-like"/>
    <property type="match status" value="1"/>
</dbReference>
<evidence type="ECO:0000313" key="5">
    <source>
        <dbReference type="Proteomes" id="UP000005223"/>
    </source>
</evidence>
<dbReference type="InParanoid" id="O27682"/>
<keyword evidence="2" id="KW-0472">Membrane</keyword>
<dbReference type="HOGENOM" id="CLU_006533_0_2_2"/>
<dbReference type="EMBL" id="AE000666">
    <property type="protein sequence ID" value="AAB86118.1"/>
    <property type="molecule type" value="Genomic_DNA"/>
</dbReference>
<dbReference type="EnsemblBacteria" id="AAB86118">
    <property type="protein sequence ID" value="AAB86118"/>
    <property type="gene ID" value="MTH_1645"/>
</dbReference>
<gene>
    <name evidence="4" type="ordered locus">MTH_1645</name>
</gene>
<protein>
    <submittedName>
        <fullName evidence="4">ABC transporter</fullName>
    </submittedName>
</protein>
<dbReference type="PANTHER" id="PTHR10566">
    <property type="entry name" value="CHAPERONE-ACTIVITY OF BC1 COMPLEX CABC1 -RELATED"/>
    <property type="match status" value="1"/>
</dbReference>
<keyword evidence="5" id="KW-1185">Reference proteome</keyword>
<accession>O27682</accession>
<dbReference type="InterPro" id="IPR000719">
    <property type="entry name" value="Prot_kinase_dom"/>
</dbReference>
<evidence type="ECO:0000256" key="1">
    <source>
        <dbReference type="ARBA" id="ARBA00009670"/>
    </source>
</evidence>
<evidence type="ECO:0000256" key="2">
    <source>
        <dbReference type="SAM" id="Phobius"/>
    </source>
</evidence>
<sequence>MINMNIGPYNNRPDMGRLREIIRVMTKYHFGNILEAVGLKNRLFETLKLYIKSPEEVHEPAHVRLRLVLEELGTTFIKLGQVLSTRADLVGREVAEELAKLQDEAPPFPFEDVKRVLESELGVPMEEVFAEFQEEPVASASIGQVHRARLRNGDAVAVKVQRPGIADTVKSDIILMKYLAKLANDRVPGLRYYNLPGIVAEFERAIRKELDYHQEANNVERFRAMFMDDETVYAPYVYREYSTGRVLTMEYVDGVKLTDILKSDIKFNARVIAERGARCYFKQIFIHGFFHADPHPGNILVQKGNVLCFLDFGMMGHLDRSFRDRLAELFILLMNYDVNGIVNQLRYMNILTEETDLEEVKYDIIDLLDRYYGADVRKVGEILTEFTMPGMIRRHRIRIPRDFVLLARVMSMAEDLGERLDPRFNGLAVAWEMTHKLIRNRLNPLRNLDEVPAAIIELEHIMNDLPRGLISALQKLEEGKLKMELEHRNLDEISVRIERSTNRISVAMLVSALIIGSSLVTIPREALILEKFPFLGIFGFAVSFLIALALIVSIIKSRRLS</sequence>
<name>O27682_METTH</name>
<dbReference type="Pfam" id="PF03109">
    <property type="entry name" value="ABC1"/>
    <property type="match status" value="1"/>
</dbReference>
<dbReference type="KEGG" id="mth:MTH_1645"/>
<dbReference type="PANTHER" id="PTHR10566:SF113">
    <property type="entry name" value="PROTEIN ACTIVITY OF BC1 COMPLEX KINASE 7, CHLOROPLASTIC"/>
    <property type="match status" value="1"/>
</dbReference>
<dbReference type="PaxDb" id="187420-MTH_1645"/>
<feature type="domain" description="Protein kinase" evidence="3">
    <location>
        <begin position="131"/>
        <end position="463"/>
    </location>
</feature>
<dbReference type="PIR" id="H69086">
    <property type="entry name" value="H69086"/>
</dbReference>
<dbReference type="InterPro" id="IPR050154">
    <property type="entry name" value="UbiB_kinase"/>
</dbReference>
<evidence type="ECO:0000313" key="4">
    <source>
        <dbReference type="EMBL" id="AAB86118.1"/>
    </source>
</evidence>
<dbReference type="STRING" id="187420.MTH_1645"/>
<feature type="transmembrane region" description="Helical" evidence="2">
    <location>
        <begin position="534"/>
        <end position="555"/>
    </location>
</feature>
<dbReference type="GO" id="GO:0005524">
    <property type="term" value="F:ATP binding"/>
    <property type="evidence" value="ECO:0007669"/>
    <property type="project" value="InterPro"/>
</dbReference>
<evidence type="ECO:0000259" key="3">
    <source>
        <dbReference type="PROSITE" id="PS50011"/>
    </source>
</evidence>
<dbReference type="PATRIC" id="fig|187420.15.peg.1609"/>
<dbReference type="GO" id="GO:0004672">
    <property type="term" value="F:protein kinase activity"/>
    <property type="evidence" value="ECO:0007669"/>
    <property type="project" value="InterPro"/>
</dbReference>
<dbReference type="InterPro" id="IPR004147">
    <property type="entry name" value="ABC1_dom"/>
</dbReference>
<organism evidence="4 5">
    <name type="scientific">Methanothermobacter thermautotrophicus (strain ATCC 29096 / DSM 1053 / JCM 10044 / NBRC 100330 / Delta H)</name>
    <name type="common">Methanobacterium thermoautotrophicum</name>
    <dbReference type="NCBI Taxonomy" id="187420"/>
    <lineage>
        <taxon>Archaea</taxon>
        <taxon>Methanobacteriati</taxon>
        <taxon>Methanobacteriota</taxon>
        <taxon>Methanomada group</taxon>
        <taxon>Methanobacteria</taxon>
        <taxon>Methanobacteriales</taxon>
        <taxon>Methanobacteriaceae</taxon>
        <taxon>Methanothermobacter</taxon>
    </lineage>
</organism>
<proteinExistence type="inferred from homology"/>